<feature type="transmembrane region" description="Helical" evidence="10">
    <location>
        <begin position="55"/>
        <end position="76"/>
    </location>
</feature>
<keyword evidence="9" id="KW-0407">Ion channel</keyword>
<feature type="transmembrane region" description="Helical" evidence="10">
    <location>
        <begin position="145"/>
        <end position="169"/>
    </location>
</feature>
<keyword evidence="2" id="KW-0813">Transport</keyword>
<evidence type="ECO:0000256" key="7">
    <source>
        <dbReference type="ARBA" id="ARBA00023173"/>
    </source>
</evidence>
<comment type="caution">
    <text evidence="11">The sequence shown here is derived from an EMBL/GenBank/DDBJ whole genome shotgun (WGS) entry which is preliminary data.</text>
</comment>
<dbReference type="PRINTS" id="PR00762">
    <property type="entry name" value="CLCHANNEL"/>
</dbReference>
<organism evidence="11 12">
    <name type="scientific">Metallococcus carri</name>
    <dbReference type="NCBI Taxonomy" id="1656884"/>
    <lineage>
        <taxon>Bacteria</taxon>
        <taxon>Bacillati</taxon>
        <taxon>Actinomycetota</taxon>
        <taxon>Actinomycetes</taxon>
        <taxon>Micrococcales</taxon>
        <taxon>Dermacoccaceae</taxon>
        <taxon>Metallococcus</taxon>
    </lineage>
</organism>
<reference evidence="11" key="1">
    <citation type="submission" date="2020-03" db="EMBL/GenBank/DDBJ databases">
        <title>Draft sequencing of Calidifontibacter sp. DB0510.</title>
        <authorList>
            <person name="Kim D.-U."/>
        </authorList>
    </citation>
    <scope>NUCLEOTIDE SEQUENCE</scope>
    <source>
        <strain evidence="11">DB0510</strain>
    </source>
</reference>
<dbReference type="InterPro" id="IPR014743">
    <property type="entry name" value="Cl-channel_core"/>
</dbReference>
<evidence type="ECO:0000256" key="5">
    <source>
        <dbReference type="ARBA" id="ARBA00023065"/>
    </source>
</evidence>
<gene>
    <name evidence="11" type="ORF">G9U51_16075</name>
</gene>
<name>A0A967EBT0_9MICO</name>
<evidence type="ECO:0000313" key="12">
    <source>
        <dbReference type="Proteomes" id="UP000744769"/>
    </source>
</evidence>
<evidence type="ECO:0000256" key="3">
    <source>
        <dbReference type="ARBA" id="ARBA00022692"/>
    </source>
</evidence>
<evidence type="ECO:0000256" key="2">
    <source>
        <dbReference type="ARBA" id="ARBA00022448"/>
    </source>
</evidence>
<feature type="transmembrane region" description="Helical" evidence="10">
    <location>
        <begin position="255"/>
        <end position="276"/>
    </location>
</feature>
<feature type="transmembrane region" description="Helical" evidence="10">
    <location>
        <begin position="181"/>
        <end position="200"/>
    </location>
</feature>
<dbReference type="AlphaFoldDB" id="A0A967EBT0"/>
<comment type="subcellular location">
    <subcellularLocation>
        <location evidence="1">Membrane</location>
        <topology evidence="1">Multi-pass membrane protein</topology>
    </subcellularLocation>
</comment>
<dbReference type="InterPro" id="IPR050368">
    <property type="entry name" value="ClC-type_chloride_channel"/>
</dbReference>
<evidence type="ECO:0000256" key="9">
    <source>
        <dbReference type="ARBA" id="ARBA00023303"/>
    </source>
</evidence>
<dbReference type="PANTHER" id="PTHR43427">
    <property type="entry name" value="CHLORIDE CHANNEL PROTEIN CLC-E"/>
    <property type="match status" value="1"/>
</dbReference>
<feature type="transmembrane region" description="Helical" evidence="10">
    <location>
        <begin position="283"/>
        <end position="303"/>
    </location>
</feature>
<feature type="transmembrane region" description="Helical" evidence="10">
    <location>
        <begin position="323"/>
        <end position="342"/>
    </location>
</feature>
<evidence type="ECO:0000256" key="6">
    <source>
        <dbReference type="ARBA" id="ARBA00023136"/>
    </source>
</evidence>
<dbReference type="Gene3D" id="1.10.3080.10">
    <property type="entry name" value="Clc chloride channel"/>
    <property type="match status" value="1"/>
</dbReference>
<keyword evidence="5" id="KW-0406">Ion transport</keyword>
<dbReference type="GO" id="GO:0005254">
    <property type="term" value="F:chloride channel activity"/>
    <property type="evidence" value="ECO:0007669"/>
    <property type="project" value="UniProtKB-KW"/>
</dbReference>
<keyword evidence="8" id="KW-0868">Chloride</keyword>
<keyword evidence="12" id="KW-1185">Reference proteome</keyword>
<accession>A0A967EBT0</accession>
<evidence type="ECO:0000256" key="10">
    <source>
        <dbReference type="SAM" id="Phobius"/>
    </source>
</evidence>
<evidence type="ECO:0000256" key="1">
    <source>
        <dbReference type="ARBA" id="ARBA00004141"/>
    </source>
</evidence>
<keyword evidence="3 10" id="KW-0812">Transmembrane</keyword>
<dbReference type="Pfam" id="PF00654">
    <property type="entry name" value="Voltage_CLC"/>
    <property type="match status" value="1"/>
</dbReference>
<dbReference type="RefSeq" id="WP_166198450.1">
    <property type="nucleotide sequence ID" value="NZ_JAAOIV010000014.1"/>
</dbReference>
<feature type="transmembrane region" description="Helical" evidence="10">
    <location>
        <begin position="389"/>
        <end position="409"/>
    </location>
</feature>
<keyword evidence="6 10" id="KW-0472">Membrane</keyword>
<dbReference type="SUPFAM" id="SSF81340">
    <property type="entry name" value="Clc chloride channel"/>
    <property type="match status" value="1"/>
</dbReference>
<sequence>MSPHRLLVLAGQVLLTGVLAGCAGAALTVLLQAVEHLLFGYASGTFGHAVATAPVWRRLLAPTLGGALAGAGWWWLRRRYAVPSVRSLAAGGVSGRSAGVAAADGVLQVLAVGSGASVGREGAPRQLAAGLAGWVLRAGGSRHTVLVAAAAGGGLAAVYTTPVAGAIFAMELVLRRWRWRWALVALAVSVIATLTAWPVTRDEVTYDWPRVTLSWWALAGVPVAVMVGVVVGPALRVLADRAMVAARRPVPSWRLPVLLGLVGLLLGVVTLGLPAVAGNGKAIVQAVLAGQASLLMLAGLAVAKPVMTLAYLRGGATGGLLTPSLAVGAACGGALAALAGAFSAGSPSAGASSAVAVWAMLTGAAVLAACERAPWFAAAFAVELTRPAWWVAVLLVLVCIGVGIGTGIGRGSARRLGIRTCGR</sequence>
<evidence type="ECO:0000256" key="4">
    <source>
        <dbReference type="ARBA" id="ARBA00022989"/>
    </source>
</evidence>
<evidence type="ECO:0000313" key="11">
    <source>
        <dbReference type="EMBL" id="NHN57289.1"/>
    </source>
</evidence>
<evidence type="ECO:0000256" key="8">
    <source>
        <dbReference type="ARBA" id="ARBA00023214"/>
    </source>
</evidence>
<feature type="transmembrane region" description="Helical" evidence="10">
    <location>
        <begin position="212"/>
        <end position="235"/>
    </location>
</feature>
<dbReference type="InterPro" id="IPR001807">
    <property type="entry name" value="ClC"/>
</dbReference>
<feature type="transmembrane region" description="Helical" evidence="10">
    <location>
        <begin position="349"/>
        <end position="369"/>
    </location>
</feature>
<dbReference type="Proteomes" id="UP000744769">
    <property type="component" value="Unassembled WGS sequence"/>
</dbReference>
<dbReference type="EMBL" id="JAAOIV010000014">
    <property type="protein sequence ID" value="NHN57289.1"/>
    <property type="molecule type" value="Genomic_DNA"/>
</dbReference>
<dbReference type="PANTHER" id="PTHR43427:SF6">
    <property type="entry name" value="CHLORIDE CHANNEL PROTEIN CLC-E"/>
    <property type="match status" value="1"/>
</dbReference>
<protein>
    <submittedName>
        <fullName evidence="11">Chloride channel protein</fullName>
    </submittedName>
</protein>
<proteinExistence type="predicted"/>
<dbReference type="PROSITE" id="PS51257">
    <property type="entry name" value="PROKAR_LIPOPROTEIN"/>
    <property type="match status" value="1"/>
</dbReference>
<keyword evidence="7" id="KW-0869">Chloride channel</keyword>
<keyword evidence="4 10" id="KW-1133">Transmembrane helix</keyword>
<dbReference type="GO" id="GO:0034707">
    <property type="term" value="C:chloride channel complex"/>
    <property type="evidence" value="ECO:0007669"/>
    <property type="project" value="UniProtKB-KW"/>
</dbReference>